<evidence type="ECO:0000313" key="3">
    <source>
        <dbReference type="Proteomes" id="UP000005237"/>
    </source>
</evidence>
<dbReference type="EnsemblMetazoa" id="CJA38803.1">
    <property type="protein sequence ID" value="CJA38803.1"/>
    <property type="gene ID" value="WBGene00214650"/>
</dbReference>
<feature type="compositionally biased region" description="Basic residues" evidence="1">
    <location>
        <begin position="22"/>
        <end position="34"/>
    </location>
</feature>
<sequence>MVAATPTTTKRRRQCDEETQTRVRRAVSRKRHGRCPPASLGAADGPNGKRSIMSLENPASSSSSTLPPEAQLLSPSAQEEEEE</sequence>
<dbReference type="Proteomes" id="UP000005237">
    <property type="component" value="Unassembled WGS sequence"/>
</dbReference>
<feature type="region of interest" description="Disordered" evidence="1">
    <location>
        <begin position="1"/>
        <end position="83"/>
    </location>
</feature>
<keyword evidence="3" id="KW-1185">Reference proteome</keyword>
<protein>
    <submittedName>
        <fullName evidence="2">Uncharacterized protein</fullName>
    </submittedName>
</protein>
<name>A0A8R1EL58_CAEJA</name>
<proteinExistence type="predicted"/>
<organism evidence="2 3">
    <name type="scientific">Caenorhabditis japonica</name>
    <dbReference type="NCBI Taxonomy" id="281687"/>
    <lineage>
        <taxon>Eukaryota</taxon>
        <taxon>Metazoa</taxon>
        <taxon>Ecdysozoa</taxon>
        <taxon>Nematoda</taxon>
        <taxon>Chromadorea</taxon>
        <taxon>Rhabditida</taxon>
        <taxon>Rhabditina</taxon>
        <taxon>Rhabditomorpha</taxon>
        <taxon>Rhabditoidea</taxon>
        <taxon>Rhabditidae</taxon>
        <taxon>Peloderinae</taxon>
        <taxon>Caenorhabditis</taxon>
    </lineage>
</organism>
<evidence type="ECO:0000256" key="1">
    <source>
        <dbReference type="SAM" id="MobiDB-lite"/>
    </source>
</evidence>
<evidence type="ECO:0000313" key="2">
    <source>
        <dbReference type="EnsemblMetazoa" id="CJA38803.1"/>
    </source>
</evidence>
<reference evidence="3" key="1">
    <citation type="submission" date="2010-08" db="EMBL/GenBank/DDBJ databases">
        <authorList>
            <consortium name="Caenorhabditis japonica Sequencing Consortium"/>
            <person name="Wilson R.K."/>
        </authorList>
    </citation>
    <scope>NUCLEOTIDE SEQUENCE [LARGE SCALE GENOMIC DNA]</scope>
    <source>
        <strain evidence="3">DF5081</strain>
    </source>
</reference>
<dbReference type="AlphaFoldDB" id="A0A8R1EL58"/>
<accession>A0A8R1EL58</accession>
<feature type="compositionally biased region" description="Polar residues" evidence="1">
    <location>
        <begin position="57"/>
        <end position="66"/>
    </location>
</feature>
<reference evidence="2" key="2">
    <citation type="submission" date="2022-06" db="UniProtKB">
        <authorList>
            <consortium name="EnsemblMetazoa"/>
        </authorList>
    </citation>
    <scope>IDENTIFICATION</scope>
    <source>
        <strain evidence="2">DF5081</strain>
    </source>
</reference>